<sequence>MKVVPREEARPSPPPSPLPLLHTLIFTATLYYAAVTLLHATEHGPSLQPTTVSGSLYCTQKRWHSGSQLLGQASPKVWGGMWPASRQSI</sequence>
<gene>
    <name evidence="1" type="ORF">E2C01_032142</name>
</gene>
<keyword evidence="2" id="KW-1185">Reference proteome</keyword>
<accession>A0A5B7EVA3</accession>
<reference evidence="1 2" key="1">
    <citation type="submission" date="2019-05" db="EMBL/GenBank/DDBJ databases">
        <title>Another draft genome of Portunus trituberculatus and its Hox gene families provides insights of decapod evolution.</title>
        <authorList>
            <person name="Jeong J.-H."/>
            <person name="Song I."/>
            <person name="Kim S."/>
            <person name="Choi T."/>
            <person name="Kim D."/>
            <person name="Ryu S."/>
            <person name="Kim W."/>
        </authorList>
    </citation>
    <scope>NUCLEOTIDE SEQUENCE [LARGE SCALE GENOMIC DNA]</scope>
    <source>
        <tissue evidence="1">Muscle</tissue>
    </source>
</reference>
<evidence type="ECO:0000313" key="1">
    <source>
        <dbReference type="EMBL" id="MPC38631.1"/>
    </source>
</evidence>
<dbReference type="Proteomes" id="UP000324222">
    <property type="component" value="Unassembled WGS sequence"/>
</dbReference>
<comment type="caution">
    <text evidence="1">The sequence shown here is derived from an EMBL/GenBank/DDBJ whole genome shotgun (WGS) entry which is preliminary data.</text>
</comment>
<dbReference type="AlphaFoldDB" id="A0A5B7EVA3"/>
<proteinExistence type="predicted"/>
<evidence type="ECO:0000313" key="2">
    <source>
        <dbReference type="Proteomes" id="UP000324222"/>
    </source>
</evidence>
<dbReference type="EMBL" id="VSRR010004125">
    <property type="protein sequence ID" value="MPC38631.1"/>
    <property type="molecule type" value="Genomic_DNA"/>
</dbReference>
<organism evidence="1 2">
    <name type="scientific">Portunus trituberculatus</name>
    <name type="common">Swimming crab</name>
    <name type="synonym">Neptunus trituberculatus</name>
    <dbReference type="NCBI Taxonomy" id="210409"/>
    <lineage>
        <taxon>Eukaryota</taxon>
        <taxon>Metazoa</taxon>
        <taxon>Ecdysozoa</taxon>
        <taxon>Arthropoda</taxon>
        <taxon>Crustacea</taxon>
        <taxon>Multicrustacea</taxon>
        <taxon>Malacostraca</taxon>
        <taxon>Eumalacostraca</taxon>
        <taxon>Eucarida</taxon>
        <taxon>Decapoda</taxon>
        <taxon>Pleocyemata</taxon>
        <taxon>Brachyura</taxon>
        <taxon>Eubrachyura</taxon>
        <taxon>Portunoidea</taxon>
        <taxon>Portunidae</taxon>
        <taxon>Portuninae</taxon>
        <taxon>Portunus</taxon>
    </lineage>
</organism>
<name>A0A5B7EVA3_PORTR</name>
<protein>
    <submittedName>
        <fullName evidence="1">Uncharacterized protein</fullName>
    </submittedName>
</protein>